<accession>A0A8S5N2Y5</accession>
<dbReference type="Pfam" id="PF03592">
    <property type="entry name" value="Terminase_2"/>
    <property type="match status" value="1"/>
</dbReference>
<name>A0A8S5N2Y5_9CAUD</name>
<proteinExistence type="predicted"/>
<sequence>MLTAKEEKFVAGLIKGLSQRQAYKKAFAVKWKDSTIDSKASTLFKSDKVQERYKELLEEVNKKTDEEAIMSAKERLVFLSEVVRENQLEDKYYESSSGKLKSKKVPADIMTKIKSIDTMNKMTGEYKTILSGNVNIDQKLEDLI</sequence>
<dbReference type="Gene3D" id="1.10.10.1400">
    <property type="entry name" value="Terminase, small subunit, N-terminal DNA-binding domain, HTH motif"/>
    <property type="match status" value="1"/>
</dbReference>
<dbReference type="InterPro" id="IPR005335">
    <property type="entry name" value="Terminase_ssu"/>
</dbReference>
<reference evidence="1" key="1">
    <citation type="journal article" date="2021" name="Proc. Natl. Acad. Sci. U.S.A.">
        <title>A Catalog of Tens of Thousands of Viruses from Human Metagenomes Reveals Hidden Associations with Chronic Diseases.</title>
        <authorList>
            <person name="Tisza M.J."/>
            <person name="Buck C.B."/>
        </authorList>
    </citation>
    <scope>NUCLEOTIDE SEQUENCE</scope>
    <source>
        <strain evidence="1">Ct96L1</strain>
    </source>
</reference>
<dbReference type="GO" id="GO:0051276">
    <property type="term" value="P:chromosome organization"/>
    <property type="evidence" value="ECO:0007669"/>
    <property type="project" value="InterPro"/>
</dbReference>
<evidence type="ECO:0000313" key="1">
    <source>
        <dbReference type="EMBL" id="DAD88969.1"/>
    </source>
</evidence>
<organism evidence="1">
    <name type="scientific">Myoviridae sp. ct96L1</name>
    <dbReference type="NCBI Taxonomy" id="2826623"/>
    <lineage>
        <taxon>Viruses</taxon>
        <taxon>Duplodnaviria</taxon>
        <taxon>Heunggongvirae</taxon>
        <taxon>Uroviricota</taxon>
        <taxon>Caudoviricetes</taxon>
    </lineage>
</organism>
<dbReference type="EMBL" id="BK015051">
    <property type="protein sequence ID" value="DAD88969.1"/>
    <property type="molecule type" value="Genomic_DNA"/>
</dbReference>
<protein>
    <submittedName>
        <fullName evidence="1">Terminase small subunit</fullName>
    </submittedName>
</protein>
<dbReference type="InterPro" id="IPR038713">
    <property type="entry name" value="Terminase_Gp1_N_sf"/>
</dbReference>